<sequence>MAAESGTLDGPRWGPRAGDGAAPPRQLVVLLHGVGADGHDLIDLAPRWSQAAPEAAFVAPHAPFPYEGAPFGRQWFGIEDRTPARMEAGVRHAARILGRFLEAELARHGLPASAPLVLMGFSQGAMTALFAGLRRSPPPAAILAYSGALLAPDSLGAELAGRPPVLLVHGEADETVPVAASRAAERALRAAGVPVEAHYAPRLGHGIDEAGLSLGALFLQRALAMTAG</sequence>
<dbReference type="InterPro" id="IPR029058">
    <property type="entry name" value="AB_hydrolase_fold"/>
</dbReference>
<name>A0A8J2Z8H5_9PROT</name>
<dbReference type="AlphaFoldDB" id="A0A8J2Z8H5"/>
<comment type="similarity">
    <text evidence="1">Belongs to the AB hydrolase superfamily. AB hydrolase 2 family.</text>
</comment>
<dbReference type="SUPFAM" id="SSF53474">
    <property type="entry name" value="alpha/beta-Hydrolases"/>
    <property type="match status" value="1"/>
</dbReference>
<dbReference type="PANTHER" id="PTHR10655:SF17">
    <property type="entry name" value="LYSOPHOSPHOLIPASE-LIKE PROTEIN 1"/>
    <property type="match status" value="1"/>
</dbReference>
<dbReference type="InterPro" id="IPR050565">
    <property type="entry name" value="LYPA1-2/EST-like"/>
</dbReference>
<dbReference type="EMBL" id="BMKS01000001">
    <property type="protein sequence ID" value="GGG20152.1"/>
    <property type="molecule type" value="Genomic_DNA"/>
</dbReference>
<comment type="caution">
    <text evidence="4">The sequence shown here is derived from an EMBL/GenBank/DDBJ whole genome shotgun (WGS) entry which is preliminary data.</text>
</comment>
<gene>
    <name evidence="4" type="ORF">GCM10010964_05490</name>
</gene>
<feature type="domain" description="Phospholipase/carboxylesterase/thioesterase" evidence="3">
    <location>
        <begin position="21"/>
        <end position="216"/>
    </location>
</feature>
<dbReference type="Pfam" id="PF02230">
    <property type="entry name" value="Abhydrolase_2"/>
    <property type="match status" value="1"/>
</dbReference>
<evidence type="ECO:0000256" key="2">
    <source>
        <dbReference type="ARBA" id="ARBA00022801"/>
    </source>
</evidence>
<proteinExistence type="inferred from homology"/>
<dbReference type="InterPro" id="IPR003140">
    <property type="entry name" value="PLipase/COase/thioEstase"/>
</dbReference>
<dbReference type="Gene3D" id="3.40.50.1820">
    <property type="entry name" value="alpha/beta hydrolase"/>
    <property type="match status" value="1"/>
</dbReference>
<dbReference type="PANTHER" id="PTHR10655">
    <property type="entry name" value="LYSOPHOSPHOLIPASE-RELATED"/>
    <property type="match status" value="1"/>
</dbReference>
<dbReference type="Proteomes" id="UP000597507">
    <property type="component" value="Unassembled WGS sequence"/>
</dbReference>
<reference evidence="4 5" key="1">
    <citation type="journal article" date="2014" name="Int. J. Syst. Evol. Microbiol.">
        <title>Complete genome sequence of Corynebacterium casei LMG S-19264T (=DSM 44701T), isolated from a smear-ripened cheese.</title>
        <authorList>
            <consortium name="US DOE Joint Genome Institute (JGI-PGF)"/>
            <person name="Walter F."/>
            <person name="Albersmeier A."/>
            <person name="Kalinowski J."/>
            <person name="Ruckert C."/>
        </authorList>
    </citation>
    <scope>NUCLEOTIDE SEQUENCE [LARGE SCALE GENOMIC DNA]</scope>
    <source>
        <strain evidence="4 5">CGMCC 1.16330</strain>
    </source>
</reference>
<evidence type="ECO:0000259" key="3">
    <source>
        <dbReference type="Pfam" id="PF02230"/>
    </source>
</evidence>
<dbReference type="GO" id="GO:0016787">
    <property type="term" value="F:hydrolase activity"/>
    <property type="evidence" value="ECO:0007669"/>
    <property type="project" value="UniProtKB-KW"/>
</dbReference>
<evidence type="ECO:0000313" key="5">
    <source>
        <dbReference type="Proteomes" id="UP000597507"/>
    </source>
</evidence>
<organism evidence="4 5">
    <name type="scientific">Caldovatus sediminis</name>
    <dbReference type="NCBI Taxonomy" id="2041189"/>
    <lineage>
        <taxon>Bacteria</taxon>
        <taxon>Pseudomonadati</taxon>
        <taxon>Pseudomonadota</taxon>
        <taxon>Alphaproteobacteria</taxon>
        <taxon>Acetobacterales</taxon>
        <taxon>Roseomonadaceae</taxon>
        <taxon>Caldovatus</taxon>
    </lineage>
</organism>
<protein>
    <submittedName>
        <fullName evidence="4">Phospholipase/carboxylesterase</fullName>
    </submittedName>
</protein>
<keyword evidence="5" id="KW-1185">Reference proteome</keyword>
<accession>A0A8J2Z8H5</accession>
<dbReference type="RefSeq" id="WP_188898155.1">
    <property type="nucleotide sequence ID" value="NZ_BMKS01000001.1"/>
</dbReference>
<evidence type="ECO:0000256" key="1">
    <source>
        <dbReference type="ARBA" id="ARBA00006499"/>
    </source>
</evidence>
<keyword evidence="2" id="KW-0378">Hydrolase</keyword>
<evidence type="ECO:0000313" key="4">
    <source>
        <dbReference type="EMBL" id="GGG20152.1"/>
    </source>
</evidence>